<feature type="region of interest" description="Disordered" evidence="1">
    <location>
        <begin position="129"/>
        <end position="169"/>
    </location>
</feature>
<evidence type="ECO:0000256" key="1">
    <source>
        <dbReference type="SAM" id="MobiDB-lite"/>
    </source>
</evidence>
<dbReference type="Proteomes" id="UP000796761">
    <property type="component" value="Unassembled WGS sequence"/>
</dbReference>
<dbReference type="AlphaFoldDB" id="A0A8K1G5R1"/>
<protein>
    <submittedName>
        <fullName evidence="2">Uncharacterized protein</fullName>
    </submittedName>
</protein>
<evidence type="ECO:0000313" key="2">
    <source>
        <dbReference type="EMBL" id="TRZ12127.1"/>
    </source>
</evidence>
<reference evidence="2" key="1">
    <citation type="submission" date="2019-04" db="EMBL/GenBank/DDBJ databases">
        <title>Genome assembly of Zosterops borbonicus 15179.</title>
        <authorList>
            <person name="Leroy T."/>
            <person name="Anselmetti Y."/>
            <person name="Tilak M.-K."/>
            <person name="Nabholz B."/>
        </authorList>
    </citation>
    <scope>NUCLEOTIDE SEQUENCE</scope>
    <source>
        <strain evidence="2">HGM_15179</strain>
        <tissue evidence="2">Muscle</tissue>
    </source>
</reference>
<proteinExistence type="predicted"/>
<keyword evidence="3" id="KW-1185">Reference proteome</keyword>
<name>A0A8K1G5R1_9PASS</name>
<sequence length="197" mass="21578">MPVEPQLWDFHVQSLFLGLQNRCPIAAALARVVQHNLGGFLLHLSPTSDYLRPIAINLDEEGEKIPNLPIIRGAGVSKIPIYGGKVNMNKDKTVACVALVTEVKWWSECCGVKAKRVRGAKSEIQFNKKKGKKGKEELWTQNPRAGQNPEVTRRVQVGGGSQSQHSGEIQVQAGENTLILASGYRDKDFPAEGPGEV</sequence>
<accession>A0A8K1G5R1</accession>
<comment type="caution">
    <text evidence="2">The sequence shown here is derived from an EMBL/GenBank/DDBJ whole genome shotgun (WGS) entry which is preliminary data.</text>
</comment>
<evidence type="ECO:0000313" key="3">
    <source>
        <dbReference type="Proteomes" id="UP000796761"/>
    </source>
</evidence>
<organism evidence="2 3">
    <name type="scientific">Zosterops borbonicus</name>
    <dbReference type="NCBI Taxonomy" id="364589"/>
    <lineage>
        <taxon>Eukaryota</taxon>
        <taxon>Metazoa</taxon>
        <taxon>Chordata</taxon>
        <taxon>Craniata</taxon>
        <taxon>Vertebrata</taxon>
        <taxon>Euteleostomi</taxon>
        <taxon>Archelosauria</taxon>
        <taxon>Archosauria</taxon>
        <taxon>Dinosauria</taxon>
        <taxon>Saurischia</taxon>
        <taxon>Theropoda</taxon>
        <taxon>Coelurosauria</taxon>
        <taxon>Aves</taxon>
        <taxon>Neognathae</taxon>
        <taxon>Neoaves</taxon>
        <taxon>Telluraves</taxon>
        <taxon>Australaves</taxon>
        <taxon>Passeriformes</taxon>
        <taxon>Sylvioidea</taxon>
        <taxon>Zosteropidae</taxon>
        <taxon>Zosterops</taxon>
    </lineage>
</organism>
<dbReference type="EMBL" id="SWJQ01000618">
    <property type="protein sequence ID" value="TRZ12127.1"/>
    <property type="molecule type" value="Genomic_DNA"/>
</dbReference>
<gene>
    <name evidence="2" type="ORF">HGM15179_014970</name>
</gene>